<dbReference type="GO" id="GO:0033926">
    <property type="term" value="F:endo-alpha-N-acetylgalactosaminidase activity"/>
    <property type="evidence" value="ECO:0007669"/>
    <property type="project" value="InterPro"/>
</dbReference>
<evidence type="ECO:0000256" key="3">
    <source>
        <dbReference type="ARBA" id="ARBA00023295"/>
    </source>
</evidence>
<dbReference type="PANTHER" id="PTHR31916:SF37">
    <property type="entry name" value="ALKALINE_NEUTRAL INVERTASE"/>
    <property type="match status" value="1"/>
</dbReference>
<protein>
    <submittedName>
        <fullName evidence="4">Plant neutral invertase family protein</fullName>
    </submittedName>
</protein>
<accession>A0A4Y1RR92</accession>
<dbReference type="AlphaFoldDB" id="A0A4Y1RR92"/>
<organism evidence="4">
    <name type="scientific">Prunus dulcis</name>
    <name type="common">Almond</name>
    <name type="synonym">Amygdalus dulcis</name>
    <dbReference type="NCBI Taxonomy" id="3755"/>
    <lineage>
        <taxon>Eukaryota</taxon>
        <taxon>Viridiplantae</taxon>
        <taxon>Streptophyta</taxon>
        <taxon>Embryophyta</taxon>
        <taxon>Tracheophyta</taxon>
        <taxon>Spermatophyta</taxon>
        <taxon>Magnoliopsida</taxon>
        <taxon>eudicotyledons</taxon>
        <taxon>Gunneridae</taxon>
        <taxon>Pentapetalae</taxon>
        <taxon>rosids</taxon>
        <taxon>fabids</taxon>
        <taxon>Rosales</taxon>
        <taxon>Rosaceae</taxon>
        <taxon>Amygdaloideae</taxon>
        <taxon>Amygdaleae</taxon>
        <taxon>Prunus</taxon>
    </lineage>
</organism>
<dbReference type="GO" id="GO:0004575">
    <property type="term" value="F:sucrose alpha-glucosidase activity"/>
    <property type="evidence" value="ECO:0007669"/>
    <property type="project" value="TreeGrafter"/>
</dbReference>
<evidence type="ECO:0000256" key="1">
    <source>
        <dbReference type="ARBA" id="ARBA00022801"/>
    </source>
</evidence>
<feature type="non-terminal residue" evidence="4">
    <location>
        <position position="135"/>
    </location>
</feature>
<dbReference type="GO" id="GO:0005987">
    <property type="term" value="P:sucrose catabolic process"/>
    <property type="evidence" value="ECO:0007669"/>
    <property type="project" value="TreeGrafter"/>
</dbReference>
<dbReference type="Pfam" id="PF12899">
    <property type="entry name" value="Glyco_hydro_100"/>
    <property type="match status" value="1"/>
</dbReference>
<evidence type="ECO:0000256" key="2">
    <source>
        <dbReference type="ARBA" id="ARBA00023277"/>
    </source>
</evidence>
<proteinExistence type="predicted"/>
<keyword evidence="1" id="KW-0378">Hydrolase</keyword>
<name>A0A4Y1RR92_PRUDU</name>
<dbReference type="InterPro" id="IPR024746">
    <property type="entry name" value="Glyco_hydro_100"/>
</dbReference>
<keyword evidence="2" id="KW-0119">Carbohydrate metabolism</keyword>
<dbReference type="PANTHER" id="PTHR31916">
    <property type="match status" value="1"/>
</dbReference>
<dbReference type="EMBL" id="AP019302">
    <property type="protein sequence ID" value="BBH06347.1"/>
    <property type="molecule type" value="Genomic_DNA"/>
</dbReference>
<reference evidence="4" key="1">
    <citation type="journal article" date="2019" name="Science">
        <title>Mutation of a bHLH transcription factor allowed almond domestication.</title>
        <authorList>
            <person name="Sanchez-Perez R."/>
            <person name="Pavan S."/>
            <person name="Mazzeo R."/>
            <person name="Moldovan C."/>
            <person name="Aiese Cigliano R."/>
            <person name="Del Cueto J."/>
            <person name="Ricciardi F."/>
            <person name="Lotti C."/>
            <person name="Ricciardi L."/>
            <person name="Dicenta F."/>
            <person name="Lopez-Marques R.L."/>
            <person name="Lindberg Moller B."/>
        </authorList>
    </citation>
    <scope>NUCLEOTIDE SEQUENCE</scope>
</reference>
<evidence type="ECO:0000313" key="4">
    <source>
        <dbReference type="EMBL" id="BBH06347.1"/>
    </source>
</evidence>
<keyword evidence="3" id="KW-0326">Glycosidase</keyword>
<sequence>MTTCIKTGKPLTVKRAIEQVEQRLSKDGWPEYYDGKAGRYIGKQARKVQEDSQAKAHPLHFLLSQTSGSSIHDDALESLYFYSLAADYGFEPNALDPFKILGSLDSGLELELLVVTKFGIASWPLKQIMAKISAE</sequence>
<gene>
    <name evidence="4" type="ORF">Prudu_017982</name>
</gene>